<organism evidence="11 12">
    <name type="scientific">Quercus lobata</name>
    <name type="common">Valley oak</name>
    <dbReference type="NCBI Taxonomy" id="97700"/>
    <lineage>
        <taxon>Eukaryota</taxon>
        <taxon>Viridiplantae</taxon>
        <taxon>Streptophyta</taxon>
        <taxon>Embryophyta</taxon>
        <taxon>Tracheophyta</taxon>
        <taxon>Spermatophyta</taxon>
        <taxon>Magnoliopsida</taxon>
        <taxon>eudicotyledons</taxon>
        <taxon>Gunneridae</taxon>
        <taxon>Pentapetalae</taxon>
        <taxon>rosids</taxon>
        <taxon>fabids</taxon>
        <taxon>Fagales</taxon>
        <taxon>Fagaceae</taxon>
        <taxon>Quercus</taxon>
    </lineage>
</organism>
<dbReference type="CDD" id="cd14798">
    <property type="entry name" value="RX-CC_like"/>
    <property type="match status" value="1"/>
</dbReference>
<gene>
    <name evidence="11" type="primary">LOC115992268</name>
</gene>
<dbReference type="InterPro" id="IPR058922">
    <property type="entry name" value="WHD_DRP"/>
</dbReference>
<dbReference type="EMBL" id="LRBV02000005">
    <property type="status" value="NOT_ANNOTATED_CDS"/>
    <property type="molecule type" value="Genomic_DNA"/>
</dbReference>
<dbReference type="RefSeq" id="XP_030972276.1">
    <property type="nucleotide sequence ID" value="XM_031116416.1"/>
</dbReference>
<evidence type="ECO:0000256" key="4">
    <source>
        <dbReference type="ARBA" id="ARBA00022821"/>
    </source>
</evidence>
<dbReference type="InterPro" id="IPR036388">
    <property type="entry name" value="WH-like_DNA-bd_sf"/>
</dbReference>
<dbReference type="RefSeq" id="XP_030972269.1">
    <property type="nucleotide sequence ID" value="XM_031116409.1"/>
</dbReference>
<dbReference type="GO" id="GO:0043531">
    <property type="term" value="F:ADP binding"/>
    <property type="evidence" value="ECO:0007669"/>
    <property type="project" value="InterPro"/>
</dbReference>
<evidence type="ECO:0000313" key="11">
    <source>
        <dbReference type="EnsemblPlants" id="QL05p019990:mrna:CDS:1"/>
    </source>
</evidence>
<dbReference type="SUPFAM" id="SSF52058">
    <property type="entry name" value="L domain-like"/>
    <property type="match status" value="2"/>
</dbReference>
<dbReference type="PANTHER" id="PTHR36766">
    <property type="entry name" value="PLANT BROAD-SPECTRUM MILDEW RESISTANCE PROTEIN RPW8"/>
    <property type="match status" value="1"/>
</dbReference>
<dbReference type="RefSeq" id="XP_030972256.1">
    <property type="nucleotide sequence ID" value="XM_031116396.1"/>
</dbReference>
<dbReference type="RefSeq" id="XP_030972254.1">
    <property type="nucleotide sequence ID" value="XM_031116394.1"/>
</dbReference>
<dbReference type="GO" id="GO:0006952">
    <property type="term" value="P:defense response"/>
    <property type="evidence" value="ECO:0007669"/>
    <property type="project" value="UniProtKB-KW"/>
</dbReference>
<dbReference type="RefSeq" id="XP_030972275.1">
    <property type="nucleotide sequence ID" value="XM_031116415.1"/>
</dbReference>
<protein>
    <submittedName>
        <fullName evidence="11">Uncharacterized protein</fullName>
    </submittedName>
</protein>
<feature type="region of interest" description="Disordered" evidence="6">
    <location>
        <begin position="1005"/>
        <end position="1025"/>
    </location>
</feature>
<keyword evidence="2" id="KW-0677">Repeat</keyword>
<dbReference type="RefSeq" id="XP_030972263.1">
    <property type="nucleotide sequence ID" value="XM_031116403.1"/>
</dbReference>
<evidence type="ECO:0000313" key="12">
    <source>
        <dbReference type="Proteomes" id="UP000594261"/>
    </source>
</evidence>
<dbReference type="KEGG" id="qlo:115992268"/>
<dbReference type="RefSeq" id="XP_030972266.1">
    <property type="nucleotide sequence ID" value="XM_031116406.1"/>
</dbReference>
<dbReference type="RefSeq" id="XP_030972274.1">
    <property type="nucleotide sequence ID" value="XM_031116414.1"/>
</dbReference>
<dbReference type="Gramene" id="QL05p019990:mrna">
    <property type="protein sequence ID" value="QL05p019990:mrna:CDS:1"/>
    <property type="gene ID" value="QL05p019990"/>
</dbReference>
<dbReference type="Gene3D" id="1.10.8.430">
    <property type="entry name" value="Helical domain of apoptotic protease-activating factors"/>
    <property type="match status" value="1"/>
</dbReference>
<dbReference type="RefSeq" id="XP_030972273.1">
    <property type="nucleotide sequence ID" value="XM_031116413.1"/>
</dbReference>
<dbReference type="GO" id="GO:0051707">
    <property type="term" value="P:response to other organism"/>
    <property type="evidence" value="ECO:0007669"/>
    <property type="project" value="UniProtKB-ARBA"/>
</dbReference>
<reference evidence="11 12" key="1">
    <citation type="journal article" date="2016" name="G3 (Bethesda)">
        <title>First Draft Assembly and Annotation of the Genome of a California Endemic Oak Quercus lobata Nee (Fagaceae).</title>
        <authorList>
            <person name="Sork V.L."/>
            <person name="Fitz-Gibbon S.T."/>
            <person name="Puiu D."/>
            <person name="Crepeau M."/>
            <person name="Gugger P.F."/>
            <person name="Sherman R."/>
            <person name="Stevens K."/>
            <person name="Langley C.H."/>
            <person name="Pellegrini M."/>
            <person name="Salzberg S.L."/>
        </authorList>
    </citation>
    <scope>NUCLEOTIDE SEQUENCE [LARGE SCALE GENOMIC DNA]</scope>
    <source>
        <strain evidence="11 12">cv. SW786</strain>
    </source>
</reference>
<evidence type="ECO:0000256" key="5">
    <source>
        <dbReference type="ARBA" id="ARBA00022840"/>
    </source>
</evidence>
<dbReference type="OrthoDB" id="5279713at2759"/>
<dbReference type="RefSeq" id="XP_030972252.1">
    <property type="nucleotide sequence ID" value="XM_031116392.1"/>
</dbReference>
<keyword evidence="3" id="KW-0547">Nucleotide-binding</keyword>
<dbReference type="FunFam" id="3.40.50.300:FF:001091">
    <property type="entry name" value="Probable disease resistance protein At1g61300"/>
    <property type="match status" value="1"/>
</dbReference>
<dbReference type="GeneID" id="115992268"/>
<proteinExistence type="predicted"/>
<dbReference type="RefSeq" id="XP_030972261.1">
    <property type="nucleotide sequence ID" value="XM_031116401.1"/>
</dbReference>
<dbReference type="RefSeq" id="XP_030972267.1">
    <property type="nucleotide sequence ID" value="XM_031116407.1"/>
</dbReference>
<dbReference type="AlphaFoldDB" id="A0A7N2LMY2"/>
<evidence type="ECO:0000256" key="3">
    <source>
        <dbReference type="ARBA" id="ARBA00022741"/>
    </source>
</evidence>
<dbReference type="Gene3D" id="1.20.5.4130">
    <property type="match status" value="1"/>
</dbReference>
<keyword evidence="1" id="KW-0433">Leucine-rich repeat</keyword>
<dbReference type="RefSeq" id="XP_030972262.1">
    <property type="nucleotide sequence ID" value="XM_031116402.1"/>
</dbReference>
<feature type="domain" description="Disease resistance protein winged helix" evidence="9">
    <location>
        <begin position="459"/>
        <end position="531"/>
    </location>
</feature>
<dbReference type="RefSeq" id="XP_030972271.1">
    <property type="nucleotide sequence ID" value="XM_031116411.1"/>
</dbReference>
<dbReference type="RefSeq" id="XP_030972253.1">
    <property type="nucleotide sequence ID" value="XM_031116393.1"/>
</dbReference>
<dbReference type="InParanoid" id="A0A7N2LMY2"/>
<dbReference type="InterPro" id="IPR032675">
    <property type="entry name" value="LRR_dom_sf"/>
</dbReference>
<dbReference type="Pfam" id="PF25019">
    <property type="entry name" value="LRR_R13L1-DRL21"/>
    <property type="match status" value="1"/>
</dbReference>
<dbReference type="Pfam" id="PF18052">
    <property type="entry name" value="Rx_N"/>
    <property type="match status" value="1"/>
</dbReference>
<keyword evidence="12" id="KW-1185">Reference proteome</keyword>
<accession>A0A7N2LMY2</accession>
<dbReference type="RefSeq" id="XP_030972264.1">
    <property type="nucleotide sequence ID" value="XM_031116404.1"/>
</dbReference>
<dbReference type="SUPFAM" id="SSF52540">
    <property type="entry name" value="P-loop containing nucleoside triphosphate hydrolases"/>
    <property type="match status" value="1"/>
</dbReference>
<evidence type="ECO:0000256" key="2">
    <source>
        <dbReference type="ARBA" id="ARBA00022737"/>
    </source>
</evidence>
<dbReference type="InterPro" id="IPR041118">
    <property type="entry name" value="Rx_N"/>
</dbReference>
<dbReference type="Pfam" id="PF23559">
    <property type="entry name" value="WHD_DRP"/>
    <property type="match status" value="1"/>
</dbReference>
<dbReference type="Gene3D" id="3.40.50.300">
    <property type="entry name" value="P-loop containing nucleotide triphosphate hydrolases"/>
    <property type="match status" value="1"/>
</dbReference>
<evidence type="ECO:0000259" key="10">
    <source>
        <dbReference type="Pfam" id="PF25019"/>
    </source>
</evidence>
<dbReference type="InterPro" id="IPR002182">
    <property type="entry name" value="NB-ARC"/>
</dbReference>
<dbReference type="RefSeq" id="XP_030972255.1">
    <property type="nucleotide sequence ID" value="XM_031116395.1"/>
</dbReference>
<dbReference type="PANTHER" id="PTHR36766:SF40">
    <property type="entry name" value="DISEASE RESISTANCE PROTEIN RGA3"/>
    <property type="match status" value="1"/>
</dbReference>
<evidence type="ECO:0000259" key="9">
    <source>
        <dbReference type="Pfam" id="PF23559"/>
    </source>
</evidence>
<dbReference type="GO" id="GO:0005524">
    <property type="term" value="F:ATP binding"/>
    <property type="evidence" value="ECO:0007669"/>
    <property type="project" value="UniProtKB-KW"/>
</dbReference>
<dbReference type="InterPro" id="IPR027417">
    <property type="entry name" value="P-loop_NTPase"/>
</dbReference>
<dbReference type="InterPro" id="IPR042197">
    <property type="entry name" value="Apaf_helical"/>
</dbReference>
<dbReference type="FunFam" id="1.10.10.10:FF:000322">
    <property type="entry name" value="Probable disease resistance protein At1g63360"/>
    <property type="match status" value="1"/>
</dbReference>
<dbReference type="RefSeq" id="XP_030972270.1">
    <property type="nucleotide sequence ID" value="XM_031116410.1"/>
</dbReference>
<keyword evidence="4" id="KW-0611">Plant defense</keyword>
<dbReference type="Gene3D" id="3.80.10.10">
    <property type="entry name" value="Ribonuclease Inhibitor"/>
    <property type="match status" value="2"/>
</dbReference>
<dbReference type="RefSeq" id="XP_030972265.1">
    <property type="nucleotide sequence ID" value="XM_031116405.1"/>
</dbReference>
<dbReference type="RefSeq" id="XP_030972258.1">
    <property type="nucleotide sequence ID" value="XM_031116398.1"/>
</dbReference>
<keyword evidence="5" id="KW-0067">ATP-binding</keyword>
<dbReference type="Gene3D" id="1.10.10.10">
    <property type="entry name" value="Winged helix-like DNA-binding domain superfamily/Winged helix DNA-binding domain"/>
    <property type="match status" value="1"/>
</dbReference>
<dbReference type="InterPro" id="IPR038005">
    <property type="entry name" value="RX-like_CC"/>
</dbReference>
<dbReference type="EnsemblPlants" id="QL05p019990:mrna">
    <property type="protein sequence ID" value="QL05p019990:mrna:CDS:1"/>
    <property type="gene ID" value="QL05p019990"/>
</dbReference>
<dbReference type="RefSeq" id="XP_030972268.1">
    <property type="nucleotide sequence ID" value="XM_031116408.1"/>
</dbReference>
<reference evidence="11" key="2">
    <citation type="submission" date="2021-01" db="UniProtKB">
        <authorList>
            <consortium name="EnsemblPlants"/>
        </authorList>
    </citation>
    <scope>IDENTIFICATION</scope>
</reference>
<dbReference type="OMA" id="RFIMINS"/>
<dbReference type="RefSeq" id="XP_030972277.1">
    <property type="nucleotide sequence ID" value="XM_031116417.1"/>
</dbReference>
<dbReference type="RefSeq" id="XP_030972257.1">
    <property type="nucleotide sequence ID" value="XM_031116397.1"/>
</dbReference>
<evidence type="ECO:0000259" key="7">
    <source>
        <dbReference type="Pfam" id="PF00931"/>
    </source>
</evidence>
<dbReference type="Pfam" id="PF00931">
    <property type="entry name" value="NB-ARC"/>
    <property type="match status" value="1"/>
</dbReference>
<evidence type="ECO:0000256" key="6">
    <source>
        <dbReference type="SAM" id="MobiDB-lite"/>
    </source>
</evidence>
<dbReference type="RefSeq" id="XP_030972260.1">
    <property type="nucleotide sequence ID" value="XM_031116400.1"/>
</dbReference>
<evidence type="ECO:0000256" key="1">
    <source>
        <dbReference type="ARBA" id="ARBA00022614"/>
    </source>
</evidence>
<sequence length="1141" mass="130955">MTTIVTGLLEKSGSLLAEEVWSELKEFMSFDKEVRKLESTLRAIQAVLEDAEKKQVSDKAVELWLDKLKEAAYDVDNVLDELDTAIIKAKIEEEEEKAETTTATAKVWPCISCISWLFTKIKKLVHRHGIVQEIKKLNETLDEIAKEKDRYSFVFESGSSSSTNIDIGKWPKTISEVDVSDIIGRKEYSDDLVRNLLGEDSSENERNPYVISLVGMGGIGKTTLAQLAYNDDKVKSHFDIRMWVCVSEPFDISRVAKAIIQEIKRTVLDNDIKETLKCILLDNDIELQTLVITIKDLIQGKRSFLVLDDVWTEDYQKWEQLKLALNYGAQGSRILVTTRSKRVTIMVNSDPTISLDALSEDDCWLIFSKIAFVDKDEYQCGQLINIGRELVKRCKGLPLAAKTLGSLMHYKRSSEDWRNILDNNLWELEDVKKGLLGPLLLSYYEQPSAIKSCFLYCALFPKDYLFSRNELIHLWMSQGYLGVKPNIEMEIVGEEYFERLVMHSFFQDFEKDKKNDKIIRCKMHDIVHDFAQSMTTNNEYVTIDGDKELGTNCRSAHHLRLELIGETEFPMSIYNAKKVRTLFSTTLAKMTVFPLNLFQHLTCLRALTLKFYSFENLPNEVEKLIHLRLLDVSYNYEIKELPETMCNLCNLQTLNIKGCRRITKLPQEMGKLIKLRHLLTDWDKPFPKGIGRLSSLRTLNTFVVGGIDDIDGCKLGELKNLYHLKGSLTIKGLKNVTDVQEAENAQLKDKKHLRELRLSFDEGVEEIESVRNDEIVLKALEPHPNLEILKIDNYMGRVYPNWMKSLSNLKRLQLYSWHNLEQLPPLGQLQCLETLKLRDANSVKKVGVEFLGIEEANGKNGSTSSLVLFPNLKSLQFWDMKEWEEWDGIGERREEEGESGVSVLISIMPRLQFLGIWRCPKLKALPNFLETTSLKQLEVDCRISNWMTWATLSGLKTLCLGLNNDVEHLPPLGKLLLVESLEIFYGDRVKKVGVEFLGIEEESNNNNNKIDDEKGSTSSSSSSSPVLFPNLKSLGFWYMEEWEEWDGIGGTMREEEAQESGFTITIMPRLQELRIYKCPKLKSLPDFLPTTPLKTLEIWTSPILSECCKAEIGDQWPKISHIPNIQINHTWVRRDGRPMQN</sequence>
<feature type="domain" description="Disease resistance N-terminal" evidence="8">
    <location>
        <begin position="5"/>
        <end position="94"/>
    </location>
</feature>
<feature type="domain" description="R13L1/DRL21-like LRR repeat region" evidence="10">
    <location>
        <begin position="715"/>
        <end position="839"/>
    </location>
</feature>
<name>A0A7N2LMY2_QUELO</name>
<dbReference type="InterPro" id="IPR056789">
    <property type="entry name" value="LRR_R13L1-DRL21"/>
</dbReference>
<feature type="domain" description="NB-ARC" evidence="7">
    <location>
        <begin position="202"/>
        <end position="376"/>
    </location>
</feature>
<dbReference type="RefSeq" id="XP_030972259.1">
    <property type="nucleotide sequence ID" value="XM_031116399.1"/>
</dbReference>
<dbReference type="PRINTS" id="PR00364">
    <property type="entry name" value="DISEASERSIST"/>
</dbReference>
<evidence type="ECO:0000259" key="8">
    <source>
        <dbReference type="Pfam" id="PF18052"/>
    </source>
</evidence>
<dbReference type="RefSeq" id="XP_030972272.1">
    <property type="nucleotide sequence ID" value="XM_031116412.1"/>
</dbReference>
<dbReference type="Proteomes" id="UP000594261">
    <property type="component" value="Chromosome 5"/>
</dbReference>